<dbReference type="Gene3D" id="3.90.1200.10">
    <property type="match status" value="1"/>
</dbReference>
<gene>
    <name evidence="3" type="ORF">IW967_00475</name>
</gene>
<feature type="domain" description="Aminoglycoside phosphotransferase" evidence="2">
    <location>
        <begin position="16"/>
        <end position="224"/>
    </location>
</feature>
<dbReference type="Proteomes" id="UP000642910">
    <property type="component" value="Unassembled WGS sequence"/>
</dbReference>
<reference evidence="3 4" key="1">
    <citation type="submission" date="2020-11" db="EMBL/GenBank/DDBJ databases">
        <title>Genomic insight of Alicyclobacillus mali FL 18 reveals a new arsenic-resistant strain, with potential in environmental biotechnology.</title>
        <authorList>
            <person name="Fiorentino G."/>
            <person name="Gallo G."/>
            <person name="Aulitto M."/>
        </authorList>
    </citation>
    <scope>NUCLEOTIDE SEQUENCE [LARGE SCALE GENOMIC DNA]</scope>
    <source>
        <strain evidence="3 4">FL 18</strain>
    </source>
</reference>
<dbReference type="Gene3D" id="3.30.200.20">
    <property type="entry name" value="Phosphorylase Kinase, domain 1"/>
    <property type="match status" value="1"/>
</dbReference>
<proteinExistence type="inferred from homology"/>
<dbReference type="EMBL" id="JADPKZ010000013">
    <property type="protein sequence ID" value="MBF8376368.1"/>
    <property type="molecule type" value="Genomic_DNA"/>
</dbReference>
<dbReference type="InterPro" id="IPR011009">
    <property type="entry name" value="Kinase-like_dom_sf"/>
</dbReference>
<evidence type="ECO:0000256" key="1">
    <source>
        <dbReference type="ARBA" id="ARBA00038240"/>
    </source>
</evidence>
<dbReference type="RefSeq" id="WP_195866765.1">
    <property type="nucleotide sequence ID" value="NZ_JADPKZ010000013.1"/>
</dbReference>
<organism evidence="3 4">
    <name type="scientific">Alicyclobacillus mali</name>
    <name type="common">ex Roth et al. 2021</name>
    <dbReference type="NCBI Taxonomy" id="1123961"/>
    <lineage>
        <taxon>Bacteria</taxon>
        <taxon>Bacillati</taxon>
        <taxon>Bacillota</taxon>
        <taxon>Bacilli</taxon>
        <taxon>Bacillales</taxon>
        <taxon>Alicyclobacillaceae</taxon>
        <taxon>Alicyclobacillus</taxon>
    </lineage>
</organism>
<protein>
    <submittedName>
        <fullName evidence="3">Phosphotransferase</fullName>
    </submittedName>
</protein>
<dbReference type="PANTHER" id="PTHR21064">
    <property type="entry name" value="AMINOGLYCOSIDE PHOSPHOTRANSFERASE DOMAIN-CONTAINING PROTEIN-RELATED"/>
    <property type="match status" value="1"/>
</dbReference>
<evidence type="ECO:0000259" key="2">
    <source>
        <dbReference type="Pfam" id="PF01636"/>
    </source>
</evidence>
<name>A0ABS0EZA3_9BACL</name>
<keyword evidence="4" id="KW-1185">Reference proteome</keyword>
<dbReference type="InterPro" id="IPR002575">
    <property type="entry name" value="Aminoglycoside_PTrfase"/>
</dbReference>
<dbReference type="PANTHER" id="PTHR21064:SF6">
    <property type="entry name" value="AMINOGLYCOSIDE PHOSPHOTRANSFERASE DOMAIN-CONTAINING PROTEIN"/>
    <property type="match status" value="1"/>
</dbReference>
<dbReference type="InterPro" id="IPR050249">
    <property type="entry name" value="Pseudomonas-type_ThrB"/>
</dbReference>
<dbReference type="Pfam" id="PF01636">
    <property type="entry name" value="APH"/>
    <property type="match status" value="1"/>
</dbReference>
<dbReference type="SUPFAM" id="SSF56112">
    <property type="entry name" value="Protein kinase-like (PK-like)"/>
    <property type="match status" value="1"/>
</dbReference>
<evidence type="ECO:0000313" key="4">
    <source>
        <dbReference type="Proteomes" id="UP000642910"/>
    </source>
</evidence>
<accession>A0ABS0EZA3</accession>
<evidence type="ECO:0000313" key="3">
    <source>
        <dbReference type="EMBL" id="MBF8376368.1"/>
    </source>
</evidence>
<comment type="caution">
    <text evidence="3">The sequence shown here is derived from an EMBL/GenBank/DDBJ whole genome shotgun (WGS) entry which is preliminary data.</text>
</comment>
<sequence>MYGWHQEDTDFQLLHQGENDTFLVRTRGMRYILRRYRRERYREQEILAELAWMCALRNDINVPNVIANTAGDFATRLVGSDGERLYAVFEFIEGESPEGPSSEDYRRLGELMKALHSGADAIMQSKPEDWALNRPVYDIQRAVREPLRHLLQFDLLSEENKRRCVSVAEELEKRFRALEPDRRFIHADLHFGNIVVREPSWCCLDFDECGYGHRALDLGVVKLHLKNRPDALECWAHFKHGYGDMPSQDALAVGTAARIFYMAGKIPMRQDIESLRHNPDARIGKYLTWIEDELA</sequence>
<comment type="similarity">
    <text evidence="1">Belongs to the pseudomonas-type ThrB family.</text>
</comment>